<keyword evidence="1" id="KW-1133">Transmembrane helix</keyword>
<dbReference type="Proteomes" id="UP000472271">
    <property type="component" value="Chromosome 3"/>
</dbReference>
<evidence type="ECO:0000313" key="2">
    <source>
        <dbReference type="Ensembl" id="ENSSORP00005044638.1"/>
    </source>
</evidence>
<dbReference type="InParanoid" id="A0A673BWY1"/>
<reference evidence="2" key="3">
    <citation type="submission" date="2025-09" db="UniProtKB">
        <authorList>
            <consortium name="Ensembl"/>
        </authorList>
    </citation>
    <scope>IDENTIFICATION</scope>
</reference>
<accession>A0A673BWY1</accession>
<reference evidence="2" key="2">
    <citation type="submission" date="2025-08" db="UniProtKB">
        <authorList>
            <consortium name="Ensembl"/>
        </authorList>
    </citation>
    <scope>IDENTIFICATION</scope>
</reference>
<feature type="transmembrane region" description="Helical" evidence="1">
    <location>
        <begin position="156"/>
        <end position="179"/>
    </location>
</feature>
<dbReference type="RefSeq" id="XP_029983179.1">
    <property type="nucleotide sequence ID" value="XM_030127319.1"/>
</dbReference>
<feature type="transmembrane region" description="Helical" evidence="1">
    <location>
        <begin position="32"/>
        <end position="52"/>
    </location>
</feature>
<organism evidence="2 3">
    <name type="scientific">Sphaeramia orbicularis</name>
    <name type="common">orbiculate cardinalfish</name>
    <dbReference type="NCBI Taxonomy" id="375764"/>
    <lineage>
        <taxon>Eukaryota</taxon>
        <taxon>Metazoa</taxon>
        <taxon>Chordata</taxon>
        <taxon>Craniata</taxon>
        <taxon>Vertebrata</taxon>
        <taxon>Euteleostomi</taxon>
        <taxon>Actinopterygii</taxon>
        <taxon>Neopterygii</taxon>
        <taxon>Teleostei</taxon>
        <taxon>Neoteleostei</taxon>
        <taxon>Acanthomorphata</taxon>
        <taxon>Gobiaria</taxon>
        <taxon>Kurtiformes</taxon>
        <taxon>Apogonoidei</taxon>
        <taxon>Apogonidae</taxon>
        <taxon>Apogoninae</taxon>
        <taxon>Sphaeramia</taxon>
    </lineage>
</organism>
<dbReference type="Ensembl" id="ENSSORT00005045762.1">
    <property type="protein sequence ID" value="ENSSORP00005044638.1"/>
    <property type="gene ID" value="ENSSORG00005020549.1"/>
</dbReference>
<protein>
    <submittedName>
        <fullName evidence="2">Uncharacterized LOC115414109</fullName>
    </submittedName>
</protein>
<name>A0A673BWY1_9TELE</name>
<dbReference type="OrthoDB" id="8777022at2759"/>
<keyword evidence="1" id="KW-0812">Transmembrane</keyword>
<dbReference type="AlphaFoldDB" id="A0A673BWY1"/>
<gene>
    <name evidence="2" type="primary">LOC115414109</name>
</gene>
<reference evidence="2" key="1">
    <citation type="submission" date="2019-06" db="EMBL/GenBank/DDBJ databases">
        <authorList>
            <consortium name="Wellcome Sanger Institute Data Sharing"/>
        </authorList>
    </citation>
    <scope>NUCLEOTIDE SEQUENCE [LARGE SCALE GENOMIC DNA]</scope>
</reference>
<feature type="transmembrane region" description="Helical" evidence="1">
    <location>
        <begin position="64"/>
        <end position="83"/>
    </location>
</feature>
<sequence>MSAELCLSPGFQSTTAGGNKPLHRFINGQPKIIGIIVLVMGSAFFTFTIAIMEDRMDHIVWTTIPPGFTEGTLFIICGILYILTEHNPTKKTVTVSLALSIVAVLGTCWTLLHITPDFAHHSYHPLYEMLEDNITEIEIMTWATHYEQMGFCLEGIFVAQCIIGGIIFIVMSVLAGAALRSSNSQAIVIMTAAPNETPAE</sequence>
<keyword evidence="1" id="KW-0472">Membrane</keyword>
<evidence type="ECO:0000313" key="3">
    <source>
        <dbReference type="Proteomes" id="UP000472271"/>
    </source>
</evidence>
<keyword evidence="3" id="KW-1185">Reference proteome</keyword>
<feature type="transmembrane region" description="Helical" evidence="1">
    <location>
        <begin position="95"/>
        <end position="114"/>
    </location>
</feature>
<evidence type="ECO:0000256" key="1">
    <source>
        <dbReference type="SAM" id="Phobius"/>
    </source>
</evidence>
<dbReference type="GeneID" id="115414109"/>
<proteinExistence type="predicted"/>